<dbReference type="EMBL" id="BLAX01000001">
    <property type="protein sequence ID" value="GET34573.1"/>
    <property type="molecule type" value="Genomic_DNA"/>
</dbReference>
<dbReference type="InterPro" id="IPR010982">
    <property type="entry name" value="Lambda_DNA-bd_dom_sf"/>
</dbReference>
<dbReference type="SUPFAM" id="SSF47413">
    <property type="entry name" value="lambda repressor-like DNA-binding domains"/>
    <property type="match status" value="1"/>
</dbReference>
<dbReference type="PROSITE" id="PS50943">
    <property type="entry name" value="HTH_CROC1"/>
    <property type="match status" value="1"/>
</dbReference>
<dbReference type="Proteomes" id="UP000391834">
    <property type="component" value="Unassembled WGS sequence"/>
</dbReference>
<dbReference type="CDD" id="cd00093">
    <property type="entry name" value="HTH_XRE"/>
    <property type="match status" value="1"/>
</dbReference>
<dbReference type="InterPro" id="IPR001387">
    <property type="entry name" value="Cro/C1-type_HTH"/>
</dbReference>
<dbReference type="SMART" id="SM00530">
    <property type="entry name" value="HTH_XRE"/>
    <property type="match status" value="1"/>
</dbReference>
<evidence type="ECO:0000313" key="5">
    <source>
        <dbReference type="EMBL" id="GET34573.1"/>
    </source>
</evidence>
<dbReference type="RefSeq" id="WP_025866332.1">
    <property type="nucleotide sequence ID" value="NZ_BLAX01000001.1"/>
</dbReference>
<organism evidence="5 6">
    <name type="scientific">Prolixibacter bellariivorans</name>
    <dbReference type="NCBI Taxonomy" id="314319"/>
    <lineage>
        <taxon>Bacteria</taxon>
        <taxon>Pseudomonadati</taxon>
        <taxon>Bacteroidota</taxon>
        <taxon>Bacteroidia</taxon>
        <taxon>Marinilabiliales</taxon>
        <taxon>Prolixibacteraceae</taxon>
        <taxon>Prolixibacter</taxon>
    </lineage>
</organism>
<keyword evidence="1" id="KW-0805">Transcription regulation</keyword>
<feature type="domain" description="HTH cro/C1-type" evidence="4">
    <location>
        <begin position="11"/>
        <end position="65"/>
    </location>
</feature>
<name>A0A5M4B433_9BACT</name>
<dbReference type="GO" id="GO:0005829">
    <property type="term" value="C:cytosol"/>
    <property type="evidence" value="ECO:0007669"/>
    <property type="project" value="TreeGrafter"/>
</dbReference>
<comment type="caution">
    <text evidence="5">The sequence shown here is derived from an EMBL/GenBank/DDBJ whole genome shotgun (WGS) entry which is preliminary data.</text>
</comment>
<evidence type="ECO:0000313" key="6">
    <source>
        <dbReference type="Proteomes" id="UP000391834"/>
    </source>
</evidence>
<keyword evidence="3" id="KW-0804">Transcription</keyword>
<dbReference type="GO" id="GO:0003700">
    <property type="term" value="F:DNA-binding transcription factor activity"/>
    <property type="evidence" value="ECO:0007669"/>
    <property type="project" value="TreeGrafter"/>
</dbReference>
<evidence type="ECO:0000256" key="2">
    <source>
        <dbReference type="ARBA" id="ARBA00023125"/>
    </source>
</evidence>
<dbReference type="InterPro" id="IPR050807">
    <property type="entry name" value="TransReg_Diox_bact_type"/>
</dbReference>
<accession>A0A5M4B433</accession>
<gene>
    <name evidence="5" type="ORF">PbJCM13498_34360</name>
</gene>
<dbReference type="Gene3D" id="1.10.260.40">
    <property type="entry name" value="lambda repressor-like DNA-binding domains"/>
    <property type="match status" value="1"/>
</dbReference>
<reference evidence="5 6" key="1">
    <citation type="submission" date="2019-10" db="EMBL/GenBank/DDBJ databases">
        <title>Prolixibacter strains distinguished by the presence of nitrate reductase genes were adept at nitrate-dependent anaerobic corrosion of metallic iron and carbon steel.</title>
        <authorList>
            <person name="Iino T."/>
            <person name="Shono N."/>
            <person name="Ito K."/>
            <person name="Nakamura R."/>
            <person name="Sueoka K."/>
            <person name="Harayama S."/>
            <person name="Ohkuma M."/>
        </authorList>
    </citation>
    <scope>NUCLEOTIDE SEQUENCE [LARGE SCALE GENOMIC DNA]</scope>
    <source>
        <strain evidence="5 6">JCM 13498</strain>
    </source>
</reference>
<evidence type="ECO:0000259" key="4">
    <source>
        <dbReference type="PROSITE" id="PS50943"/>
    </source>
</evidence>
<evidence type="ECO:0000256" key="3">
    <source>
        <dbReference type="ARBA" id="ARBA00023163"/>
    </source>
</evidence>
<dbReference type="GO" id="GO:0003677">
    <property type="term" value="F:DNA binding"/>
    <property type="evidence" value="ECO:0007669"/>
    <property type="project" value="UniProtKB-KW"/>
</dbReference>
<dbReference type="PANTHER" id="PTHR46797:SF23">
    <property type="entry name" value="HTH-TYPE TRANSCRIPTIONAL REGULATOR SUTR"/>
    <property type="match status" value="1"/>
</dbReference>
<keyword evidence="6" id="KW-1185">Reference proteome</keyword>
<proteinExistence type="predicted"/>
<dbReference type="Pfam" id="PF01381">
    <property type="entry name" value="HTH_3"/>
    <property type="match status" value="1"/>
</dbReference>
<sequence length="73" mass="8457">MNIKSKIGQRIRALRLQKGISQEQLALKAELDRTYMTSVENGKRNISIQNIEKIIKALETTFEEFFKGFDLIV</sequence>
<dbReference type="AlphaFoldDB" id="A0A5M4B433"/>
<evidence type="ECO:0000256" key="1">
    <source>
        <dbReference type="ARBA" id="ARBA00023015"/>
    </source>
</evidence>
<keyword evidence="2" id="KW-0238">DNA-binding</keyword>
<dbReference type="PANTHER" id="PTHR46797">
    <property type="entry name" value="HTH-TYPE TRANSCRIPTIONAL REGULATOR"/>
    <property type="match status" value="1"/>
</dbReference>
<protein>
    <submittedName>
        <fullName evidence="5">Transcriptional regulator</fullName>
    </submittedName>
</protein>
<dbReference type="OrthoDB" id="9814553at2"/>